<feature type="transmembrane region" description="Helical" evidence="6">
    <location>
        <begin position="354"/>
        <end position="375"/>
    </location>
</feature>
<feature type="transmembrane region" description="Helical" evidence="6">
    <location>
        <begin position="231"/>
        <end position="253"/>
    </location>
</feature>
<dbReference type="Gene3D" id="1.20.1640.10">
    <property type="entry name" value="Multidrug efflux transporter AcrB transmembrane domain"/>
    <property type="match status" value="2"/>
</dbReference>
<reference evidence="8 9" key="1">
    <citation type="journal article" date="2014" name="PLoS ONE">
        <title>Rumen cellulosomics: divergent fiber-degrading strategies revealed by comparative genome-wide analysis of six ruminococcal strains.</title>
        <authorList>
            <person name="Dassa B."/>
            <person name="Borovok I."/>
            <person name="Ruimy-Israeli V."/>
            <person name="Lamed R."/>
            <person name="Flint H.J."/>
            <person name="Duncan S.H."/>
            <person name="Henrissat B."/>
            <person name="Coutinho P."/>
            <person name="Morrison M."/>
            <person name="Mosoni P."/>
            <person name="Yeoman C.J."/>
            <person name="White B.A."/>
            <person name="Bayer E.A."/>
        </authorList>
    </citation>
    <scope>NUCLEOTIDE SEQUENCE [LARGE SCALE GENOMIC DNA]</scope>
    <source>
        <strain evidence="8 9">007c</strain>
    </source>
</reference>
<sequence>MKRDDMMLKFGEWIAKHRVLILIVAVVLMIPSAIGYINTRVNYDILSYLPKDINTMVGQDILLRDFGQGGFSLVMVEGMNDKDVAATADKIAAIDHVSDVICYQSMTDCTIPKEVLPEDIYDFFNSGDNTMMAVFFDDTTSGDGTLAAVEEMRSIASKQCFVSGMSAITLDMKNITQKETLIYAVIAVILTSIVLTVTMDSFLIPVFFMLSIGFAVVWNLGSNIALGQISFITQALAMVLQLGVTMDYSIFLWHSYKEQLRYYEDKQEAMAHAIAATITSVVGSSFTTVAGFLAMCFMTFTLGLDLGIVMAKGVVCGVIACVTVLPSMILIFEKAISKTSHRDFLPAFSRTSSFIVKHSWVFLTLGIVLLIPAAFGNNHYDVYYKLDSTLPKTLDSVIANTKLAEDYNMNSTHILMVRADMSPKDANKMLGEMKKVDGVQFSMGLNTLIGPAIPEEAVPEEIKSILKSDEWQLMLIGSEYEVASDEVNEQVSKLNSIAAKYDPDSMLIGEAPATKDLISITNRDFKIVNLLSIGAIFLIIALTFKSLSLPVILVSVIELAIMINLGTAYFTGSKLSFIAPIVIGTIQLGATVDYAILMTTRYRTERSSGKTKKESVSTALAASIKSVITSALGFFAATVGVALYSDIGLISELCMLLARGALISMFIVITVLPSIFMVFDKIICRTSAGFIPKDKAHGKRRHIFGTV</sequence>
<feature type="transmembrane region" description="Helical" evidence="6">
    <location>
        <begin position="274"/>
        <end position="300"/>
    </location>
</feature>
<organism evidence="8 9">
    <name type="scientific">Ruminococcus flavefaciens 007c</name>
    <dbReference type="NCBI Taxonomy" id="1341157"/>
    <lineage>
        <taxon>Bacteria</taxon>
        <taxon>Bacillati</taxon>
        <taxon>Bacillota</taxon>
        <taxon>Clostridia</taxon>
        <taxon>Eubacteriales</taxon>
        <taxon>Oscillospiraceae</taxon>
        <taxon>Ruminococcus</taxon>
    </lineage>
</organism>
<feature type="transmembrane region" description="Helical" evidence="6">
    <location>
        <begin position="527"/>
        <end position="544"/>
    </location>
</feature>
<keyword evidence="2" id="KW-1003">Cell membrane</keyword>
<comment type="caution">
    <text evidence="8">The sequence shown here is derived from an EMBL/GenBank/DDBJ whole genome shotgun (WGS) entry which is preliminary data.</text>
</comment>
<evidence type="ECO:0000256" key="6">
    <source>
        <dbReference type="SAM" id="Phobius"/>
    </source>
</evidence>
<evidence type="ECO:0000256" key="5">
    <source>
        <dbReference type="ARBA" id="ARBA00023136"/>
    </source>
</evidence>
<dbReference type="PANTHER" id="PTHR33406:SF13">
    <property type="entry name" value="MEMBRANE PROTEIN YDFJ"/>
    <property type="match status" value="1"/>
</dbReference>
<accession>W7UD54</accession>
<protein>
    <submittedName>
        <fullName evidence="8">Ankyrin</fullName>
    </submittedName>
</protein>
<feature type="domain" description="SSD" evidence="7">
    <location>
        <begin position="549"/>
        <end position="678"/>
    </location>
</feature>
<evidence type="ECO:0000256" key="4">
    <source>
        <dbReference type="ARBA" id="ARBA00022989"/>
    </source>
</evidence>
<dbReference type="Proteomes" id="UP000019365">
    <property type="component" value="Unassembled WGS sequence"/>
</dbReference>
<dbReference type="InterPro" id="IPR050545">
    <property type="entry name" value="Mycobact_MmpL"/>
</dbReference>
<keyword evidence="3 6" id="KW-0812">Transmembrane</keyword>
<feature type="transmembrane region" description="Helical" evidence="6">
    <location>
        <begin position="577"/>
        <end position="597"/>
    </location>
</feature>
<keyword evidence="9" id="KW-1185">Reference proteome</keyword>
<dbReference type="PATRIC" id="fig|1341157.4.peg.2490"/>
<dbReference type="SUPFAM" id="SSF82866">
    <property type="entry name" value="Multidrug efflux transporter AcrB transmembrane domain"/>
    <property type="match status" value="2"/>
</dbReference>
<dbReference type="EMBL" id="ATAX01000028">
    <property type="protein sequence ID" value="EWM53006.1"/>
    <property type="molecule type" value="Genomic_DNA"/>
</dbReference>
<feature type="transmembrane region" description="Helical" evidence="6">
    <location>
        <begin position="206"/>
        <end position="225"/>
    </location>
</feature>
<dbReference type="InterPro" id="IPR004869">
    <property type="entry name" value="MMPL_dom"/>
</dbReference>
<evidence type="ECO:0000259" key="7">
    <source>
        <dbReference type="PROSITE" id="PS50156"/>
    </source>
</evidence>
<dbReference type="InterPro" id="IPR000731">
    <property type="entry name" value="SSD"/>
</dbReference>
<keyword evidence="5 6" id="KW-0472">Membrane</keyword>
<evidence type="ECO:0000313" key="8">
    <source>
        <dbReference type="EMBL" id="EWM53006.1"/>
    </source>
</evidence>
<dbReference type="PROSITE" id="PS50156">
    <property type="entry name" value="SSD"/>
    <property type="match status" value="1"/>
</dbReference>
<feature type="transmembrane region" description="Helical" evidence="6">
    <location>
        <begin position="656"/>
        <end position="679"/>
    </location>
</feature>
<dbReference type="eggNOG" id="COG1033">
    <property type="taxonomic scope" value="Bacteria"/>
</dbReference>
<comment type="subcellular location">
    <subcellularLocation>
        <location evidence="1">Cell membrane</location>
        <topology evidence="1">Multi-pass membrane protein</topology>
    </subcellularLocation>
</comment>
<evidence type="ECO:0000313" key="9">
    <source>
        <dbReference type="Proteomes" id="UP000019365"/>
    </source>
</evidence>
<evidence type="ECO:0000256" key="1">
    <source>
        <dbReference type="ARBA" id="ARBA00004651"/>
    </source>
</evidence>
<proteinExistence type="predicted"/>
<dbReference type="PANTHER" id="PTHR33406">
    <property type="entry name" value="MEMBRANE PROTEIN MJ1562-RELATED"/>
    <property type="match status" value="1"/>
</dbReference>
<keyword evidence="4 6" id="KW-1133">Transmembrane helix</keyword>
<dbReference type="GO" id="GO:0005886">
    <property type="term" value="C:plasma membrane"/>
    <property type="evidence" value="ECO:0007669"/>
    <property type="project" value="UniProtKB-SubCell"/>
</dbReference>
<dbReference type="AlphaFoldDB" id="W7UD54"/>
<evidence type="ECO:0000256" key="2">
    <source>
        <dbReference type="ARBA" id="ARBA00022475"/>
    </source>
</evidence>
<name>W7UD54_RUMFL</name>
<evidence type="ECO:0000256" key="3">
    <source>
        <dbReference type="ARBA" id="ARBA00022692"/>
    </source>
</evidence>
<feature type="transmembrane region" description="Helical" evidence="6">
    <location>
        <begin position="618"/>
        <end position="644"/>
    </location>
</feature>
<dbReference type="Pfam" id="PF03176">
    <property type="entry name" value="MMPL"/>
    <property type="match status" value="2"/>
</dbReference>
<gene>
    <name evidence="8" type="ORF">RF007C_15450</name>
</gene>
<feature type="transmembrane region" description="Helical" evidence="6">
    <location>
        <begin position="306"/>
        <end position="333"/>
    </location>
</feature>
<feature type="transmembrane region" description="Helical" evidence="6">
    <location>
        <begin position="551"/>
        <end position="571"/>
    </location>
</feature>
<feature type="transmembrane region" description="Helical" evidence="6">
    <location>
        <begin position="181"/>
        <end position="199"/>
    </location>
</feature>